<feature type="domain" description="Protein kinase" evidence="2">
    <location>
        <begin position="60"/>
        <end position="367"/>
    </location>
</feature>
<dbReference type="Pfam" id="PF00069">
    <property type="entry name" value="Pkinase"/>
    <property type="match status" value="1"/>
</dbReference>
<dbReference type="Proteomes" id="UP000054266">
    <property type="component" value="Unassembled WGS sequence"/>
</dbReference>
<dbReference type="SUPFAM" id="SSF56112">
    <property type="entry name" value="Protein kinase-like (PK-like)"/>
    <property type="match status" value="1"/>
</dbReference>
<dbReference type="PANTHER" id="PTHR46082">
    <property type="entry name" value="ATP/GTP-BINDING PROTEIN-RELATED"/>
    <property type="match status" value="1"/>
</dbReference>
<dbReference type="GO" id="GO:0004672">
    <property type="term" value="F:protein kinase activity"/>
    <property type="evidence" value="ECO:0007669"/>
    <property type="project" value="InterPro"/>
</dbReference>
<gene>
    <name evidence="3" type="ORF">PV04_03396</name>
</gene>
<evidence type="ECO:0000256" key="1">
    <source>
        <dbReference type="SAM" id="MobiDB-lite"/>
    </source>
</evidence>
<dbReference type="EMBL" id="KN846957">
    <property type="protein sequence ID" value="KIW71201.1"/>
    <property type="molecule type" value="Genomic_DNA"/>
</dbReference>
<dbReference type="HOGENOM" id="CLU_292723_0_0_1"/>
<dbReference type="InterPro" id="IPR011990">
    <property type="entry name" value="TPR-like_helical_dom_sf"/>
</dbReference>
<dbReference type="PROSITE" id="PS00108">
    <property type="entry name" value="PROTEIN_KINASE_ST"/>
    <property type="match status" value="1"/>
</dbReference>
<keyword evidence="4" id="KW-1185">Reference proteome</keyword>
<name>A0A0D2D136_9EURO</name>
<dbReference type="Gene3D" id="1.10.510.10">
    <property type="entry name" value="Transferase(Phosphotransferase) domain 1"/>
    <property type="match status" value="1"/>
</dbReference>
<accession>A0A0D2D136</accession>
<dbReference type="InterPro" id="IPR000719">
    <property type="entry name" value="Prot_kinase_dom"/>
</dbReference>
<dbReference type="InterPro" id="IPR011009">
    <property type="entry name" value="Kinase-like_dom_sf"/>
</dbReference>
<dbReference type="InterPro" id="IPR053137">
    <property type="entry name" value="NLR-like"/>
</dbReference>
<evidence type="ECO:0000313" key="3">
    <source>
        <dbReference type="EMBL" id="KIW71201.1"/>
    </source>
</evidence>
<organism evidence="3 4">
    <name type="scientific">Phialophora macrospora</name>
    <dbReference type="NCBI Taxonomy" id="1851006"/>
    <lineage>
        <taxon>Eukaryota</taxon>
        <taxon>Fungi</taxon>
        <taxon>Dikarya</taxon>
        <taxon>Ascomycota</taxon>
        <taxon>Pezizomycotina</taxon>
        <taxon>Eurotiomycetes</taxon>
        <taxon>Chaetothyriomycetidae</taxon>
        <taxon>Chaetothyriales</taxon>
        <taxon>Herpotrichiellaceae</taxon>
        <taxon>Phialophora</taxon>
    </lineage>
</organism>
<dbReference type="Gene3D" id="1.25.40.10">
    <property type="entry name" value="Tetratricopeptide repeat domain"/>
    <property type="match status" value="3"/>
</dbReference>
<feature type="region of interest" description="Disordered" evidence="1">
    <location>
        <begin position="1020"/>
        <end position="1040"/>
    </location>
</feature>
<sequence>MELFTTSDLPPTTLSGPYLSLLDAGAGAKSADTDGHHNFLRLLQHAVSLDTRILPLTWDPMLEKVGPDGATGSVNQNLLNSQVTFAFKRFKVEVTDPSVTQQDFRTLQYDAMINELTVLSNRAVREHANIAVFVGLCFELSPAADAAWPVLVFTKATQSDLGTFMAKGDRQGSDFLLGVCTEIARGIEILHECGVVHGDIKPGNILVSEDLEQSATSVMLTDFGFSRFAATEEDLVRLQRSEPWEAPEWRSHQYFTLGDAKKLDMYSFGLLCMWLFFKDETLQQWDYASVKVHTAFADKDSHAFEDLQFNKHSSDDLILQLAEKLVETNNNLGPETQARLTQIFRLTLGKDPKSRASCMGEIVQALSHGEQELRMEETSQLGRVVVPQWHGSLQMDKLLFPLESCDFRLHQLMVRYMEEMANSESCGVCAENAAFQLALCHRTGFGTQANEVQANEWLSKSEKGVADATAALQRTKESKEGAGTIATLAKLGYRNDLASRFRRDGILADAINYYRRTILTRQQLFGPTSFSTLRLQGILVDLLRWNDQSKEALGYALRMLQTTDDLALSDQVEIKTKLALVYSDLGDQQEAERITKELREIYSAGPESEHSERLENQQDYVKHLLRQKRFDDAIALAEKTLQDCEQELGPLHSSTRGAMRCLAASYHASGQLERATEIDEKLVRIQEGFVIGKKVNPKLVEDVSRMGVRYYQLGKQDSALDCYKKVQDLIDKDNEMAQHAVIGVNNYATELIRRDSLDLALTILDALLPKALEKLGHEHRESALIMGNLAYIHSQRGDLENAESLERQVAAVRQKRLGRSHHDTIIAMGNLRSTLLAQGKYEEAAEVGREECSAIDDRPDVSLAEKIDAARTVARALESGGAFAEALPFLMKEIDLMSKYPDANPGGPLSTMALAALCYSRMNRGDEARKLTVDILNRIARGASVDAEDFLTQMLHLAEKLLEQGYKLEVEQILAVAFAVSRQSDQQPSIAPDTKRKLANLLSRYLEQNGLREATIRFDPSILSPQTTDPEPNDSRVTAG</sequence>
<dbReference type="SUPFAM" id="SSF48452">
    <property type="entry name" value="TPR-like"/>
    <property type="match status" value="2"/>
</dbReference>
<proteinExistence type="predicted"/>
<dbReference type="STRING" id="5601.A0A0D2D136"/>
<dbReference type="PROSITE" id="PS50011">
    <property type="entry name" value="PROTEIN_KINASE_DOM"/>
    <property type="match status" value="1"/>
</dbReference>
<evidence type="ECO:0000259" key="2">
    <source>
        <dbReference type="PROSITE" id="PS50011"/>
    </source>
</evidence>
<dbReference type="PANTHER" id="PTHR46082:SF11">
    <property type="entry name" value="AAA+ ATPASE DOMAIN-CONTAINING PROTEIN-RELATED"/>
    <property type="match status" value="1"/>
</dbReference>
<reference evidence="3 4" key="1">
    <citation type="submission" date="2015-01" db="EMBL/GenBank/DDBJ databases">
        <title>The Genome Sequence of Capronia semiimmersa CBS27337.</title>
        <authorList>
            <consortium name="The Broad Institute Genomics Platform"/>
            <person name="Cuomo C."/>
            <person name="de Hoog S."/>
            <person name="Gorbushina A."/>
            <person name="Stielow B."/>
            <person name="Teixiera M."/>
            <person name="Abouelleil A."/>
            <person name="Chapman S.B."/>
            <person name="Priest M."/>
            <person name="Young S.K."/>
            <person name="Wortman J."/>
            <person name="Nusbaum C."/>
            <person name="Birren B."/>
        </authorList>
    </citation>
    <scope>NUCLEOTIDE SEQUENCE [LARGE SCALE GENOMIC DNA]</scope>
    <source>
        <strain evidence="3 4">CBS 27337</strain>
    </source>
</reference>
<dbReference type="CDD" id="cd00180">
    <property type="entry name" value="PKc"/>
    <property type="match status" value="1"/>
</dbReference>
<evidence type="ECO:0000313" key="4">
    <source>
        <dbReference type="Proteomes" id="UP000054266"/>
    </source>
</evidence>
<dbReference type="AlphaFoldDB" id="A0A0D2D136"/>
<dbReference type="InterPro" id="IPR008271">
    <property type="entry name" value="Ser/Thr_kinase_AS"/>
</dbReference>
<protein>
    <recommendedName>
        <fullName evidence="2">Protein kinase domain-containing protein</fullName>
    </recommendedName>
</protein>
<dbReference type="SMART" id="SM00220">
    <property type="entry name" value="S_TKc"/>
    <property type="match status" value="1"/>
</dbReference>
<dbReference type="GO" id="GO:0005524">
    <property type="term" value="F:ATP binding"/>
    <property type="evidence" value="ECO:0007669"/>
    <property type="project" value="InterPro"/>
</dbReference>
<dbReference type="Pfam" id="PF13424">
    <property type="entry name" value="TPR_12"/>
    <property type="match status" value="1"/>
</dbReference>